<proteinExistence type="predicted"/>
<keyword evidence="3" id="KW-1185">Reference proteome</keyword>
<accession>A0ABX8CK96</accession>
<dbReference type="RefSeq" id="WP_213556513.1">
    <property type="nucleotide sequence ID" value="NZ_JBHZDI010000019.1"/>
</dbReference>
<gene>
    <name evidence="2" type="ORF">KHQ06_30180</name>
</gene>
<keyword evidence="1" id="KW-0812">Transmembrane</keyword>
<keyword evidence="1" id="KW-0472">Membrane</keyword>
<sequence>MTEYAPAATGSNTRASGRLLLGLIAGLLGGVLVTSVAAIGLFRHRIETVRADPAPDGTNAAAVVRVHSPMDIDTYEVWLGRFSGGEVPRGHVVPIPLGWGTEPRVDWTPDTVVLHFEPGGEIRVPMTMVLDTR</sequence>
<protein>
    <recommendedName>
        <fullName evidence="4">DUF3592 domain-containing protein</fullName>
    </recommendedName>
</protein>
<evidence type="ECO:0008006" key="4">
    <source>
        <dbReference type="Google" id="ProtNLM"/>
    </source>
</evidence>
<dbReference type="Proteomes" id="UP000683310">
    <property type="component" value="Chromosome"/>
</dbReference>
<reference evidence="2 3" key="1">
    <citation type="submission" date="2021-04" db="EMBL/GenBank/DDBJ databases">
        <title>Nocardia tengchongensis.</title>
        <authorList>
            <person name="Zhuang k."/>
            <person name="Ran Y."/>
            <person name="Li W."/>
        </authorList>
    </citation>
    <scope>NUCLEOTIDE SEQUENCE [LARGE SCALE GENOMIC DNA]</scope>
    <source>
        <strain evidence="2 3">CFH S0057</strain>
    </source>
</reference>
<name>A0ABX8CK96_9NOCA</name>
<feature type="transmembrane region" description="Helical" evidence="1">
    <location>
        <begin position="20"/>
        <end position="42"/>
    </location>
</feature>
<keyword evidence="1" id="KW-1133">Transmembrane helix</keyword>
<organism evidence="2 3">
    <name type="scientific">Nocardia tengchongensis</name>
    <dbReference type="NCBI Taxonomy" id="2055889"/>
    <lineage>
        <taxon>Bacteria</taxon>
        <taxon>Bacillati</taxon>
        <taxon>Actinomycetota</taxon>
        <taxon>Actinomycetes</taxon>
        <taxon>Mycobacteriales</taxon>
        <taxon>Nocardiaceae</taxon>
        <taxon>Nocardia</taxon>
    </lineage>
</organism>
<evidence type="ECO:0000313" key="3">
    <source>
        <dbReference type="Proteomes" id="UP000683310"/>
    </source>
</evidence>
<dbReference type="EMBL" id="CP074371">
    <property type="protein sequence ID" value="QVI20403.1"/>
    <property type="molecule type" value="Genomic_DNA"/>
</dbReference>
<evidence type="ECO:0000256" key="1">
    <source>
        <dbReference type="SAM" id="Phobius"/>
    </source>
</evidence>
<evidence type="ECO:0000313" key="2">
    <source>
        <dbReference type="EMBL" id="QVI20403.1"/>
    </source>
</evidence>